<reference evidence="3" key="1">
    <citation type="journal article" date="2004" name="Nature">
        <title>Genome duplication in the teleost fish Tetraodon nigroviridis reveals the early vertebrate proto-karyotype.</title>
        <authorList>
            <person name="Jaillon O."/>
            <person name="Aury J.-M."/>
            <person name="Brunet F."/>
            <person name="Petit J.-L."/>
            <person name="Stange-Thomann N."/>
            <person name="Mauceli E."/>
            <person name="Bouneau L."/>
            <person name="Fischer C."/>
            <person name="Ozouf-Costaz C."/>
            <person name="Bernot A."/>
            <person name="Nicaud S."/>
            <person name="Jaffe D."/>
            <person name="Fisher S."/>
            <person name="Lutfalla G."/>
            <person name="Dossat C."/>
            <person name="Segurens B."/>
            <person name="Dasilva C."/>
            <person name="Salanoubat M."/>
            <person name="Levy M."/>
            <person name="Boudet N."/>
            <person name="Castellano S."/>
            <person name="Anthouard V."/>
            <person name="Jubin C."/>
            <person name="Castelli V."/>
            <person name="Katinka M."/>
            <person name="Vacherie B."/>
            <person name="Biemont C."/>
            <person name="Skalli Z."/>
            <person name="Cattolico L."/>
            <person name="Poulain J."/>
            <person name="De Berardinis V."/>
            <person name="Cruaud C."/>
            <person name="Duprat S."/>
            <person name="Brottier P."/>
            <person name="Coutanceau J.-P."/>
            <person name="Gouzy J."/>
            <person name="Parra G."/>
            <person name="Lardier G."/>
            <person name="Chapple C."/>
            <person name="McKernan K.J."/>
            <person name="McEwan P."/>
            <person name="Bosak S."/>
            <person name="Kellis M."/>
            <person name="Volff J.-N."/>
            <person name="Guigo R."/>
            <person name="Zody M.C."/>
            <person name="Mesirov J."/>
            <person name="Lindblad-Toh K."/>
            <person name="Birren B."/>
            <person name="Nusbaum C."/>
            <person name="Kahn D."/>
            <person name="Robinson-Rechavi M."/>
            <person name="Laudet V."/>
            <person name="Schachter V."/>
            <person name="Quetier F."/>
            <person name="Saurin W."/>
            <person name="Scarpelli C."/>
            <person name="Wincker P."/>
            <person name="Lander E.S."/>
            <person name="Weissenbach J."/>
            <person name="Roest Crollius H."/>
        </authorList>
    </citation>
    <scope>NUCLEOTIDE SEQUENCE [LARGE SCALE GENOMIC DNA]</scope>
</reference>
<dbReference type="AlphaFoldDB" id="Q4TCQ7"/>
<dbReference type="KEGG" id="tng:GSTEN00003192G001"/>
<feature type="compositionally biased region" description="Polar residues" evidence="1">
    <location>
        <begin position="160"/>
        <end position="177"/>
    </location>
</feature>
<gene>
    <name evidence="3" type="ORF">GSTENG00003192001</name>
</gene>
<evidence type="ECO:0000313" key="3">
    <source>
        <dbReference type="EMBL" id="CAF89325.1"/>
    </source>
</evidence>
<sequence>MLLSKSLRPLRPLLLAGICLCVCGTPVHLPAVQRIQGGDCSGGCAGSLKPQNLRSEPSGVKSVTGPLWKVDAGGAAPHEAPTGESLVTQAENWDGRDGISGSTVAGGGVWNDRGEIKKFGIASQTRDSQTQSSPFPDHPVPPKQAHVPTARFPLDGILAPSSTSPQMNITKRASTDQGDSEDKEQEPDWTDYHPSSIPPLDFITPQNAAPIWDQYGPTEPSLPDPLLPDIGTNLMPKEDGPESVWTEATRASEGKRPTGAHWS</sequence>
<evidence type="ECO:0000256" key="1">
    <source>
        <dbReference type="SAM" id="MobiDB-lite"/>
    </source>
</evidence>
<protein>
    <submittedName>
        <fullName evidence="3">(spotted green pufferfish) hypothetical protein</fullName>
    </submittedName>
</protein>
<name>Q4TCQ7_TETNG</name>
<feature type="chain" id="PRO_5004244416" evidence="2">
    <location>
        <begin position="25"/>
        <end position="263"/>
    </location>
</feature>
<organism evidence="3">
    <name type="scientific">Tetraodon nigroviridis</name>
    <name type="common">Spotted green pufferfish</name>
    <name type="synonym">Chelonodon nigroviridis</name>
    <dbReference type="NCBI Taxonomy" id="99883"/>
    <lineage>
        <taxon>Eukaryota</taxon>
        <taxon>Metazoa</taxon>
        <taxon>Chordata</taxon>
        <taxon>Craniata</taxon>
        <taxon>Vertebrata</taxon>
        <taxon>Euteleostomi</taxon>
        <taxon>Actinopterygii</taxon>
        <taxon>Neopterygii</taxon>
        <taxon>Teleostei</taxon>
        <taxon>Neoteleostei</taxon>
        <taxon>Acanthomorphata</taxon>
        <taxon>Eupercaria</taxon>
        <taxon>Tetraodontiformes</taxon>
        <taxon>Tetradontoidea</taxon>
        <taxon>Tetraodontidae</taxon>
        <taxon>Tetraodon</taxon>
    </lineage>
</organism>
<dbReference type="OrthoDB" id="9904542at2759"/>
<accession>Q4TCQ7</accession>
<comment type="caution">
    <text evidence="3">The sequence shown here is derived from an EMBL/GenBank/DDBJ whole genome shotgun (WGS) entry which is preliminary data.</text>
</comment>
<dbReference type="EMBL" id="CAAE01006766">
    <property type="protein sequence ID" value="CAF89325.1"/>
    <property type="molecule type" value="Genomic_DNA"/>
</dbReference>
<reference evidence="3" key="2">
    <citation type="submission" date="2004-02" db="EMBL/GenBank/DDBJ databases">
        <authorList>
            <consortium name="Genoscope"/>
            <consortium name="Whitehead Institute Centre for Genome Research"/>
        </authorList>
    </citation>
    <scope>NUCLEOTIDE SEQUENCE</scope>
</reference>
<feature type="region of interest" description="Disordered" evidence="1">
    <location>
        <begin position="123"/>
        <end position="263"/>
    </location>
</feature>
<feature type="compositionally biased region" description="Acidic residues" evidence="1">
    <location>
        <begin position="178"/>
        <end position="189"/>
    </location>
</feature>
<evidence type="ECO:0000256" key="2">
    <source>
        <dbReference type="SAM" id="SignalP"/>
    </source>
</evidence>
<feature type="signal peptide" evidence="2">
    <location>
        <begin position="1"/>
        <end position="24"/>
    </location>
</feature>
<keyword evidence="2" id="KW-0732">Signal</keyword>
<proteinExistence type="predicted"/>
<feature type="compositionally biased region" description="Polar residues" evidence="1">
    <location>
        <begin position="123"/>
        <end position="134"/>
    </location>
</feature>